<dbReference type="HAMAP" id="MF_00712">
    <property type="entry name" value="GcvPA"/>
    <property type="match status" value="1"/>
</dbReference>
<comment type="subunit">
    <text evidence="4">The glycine cleavage system is composed of four proteins: P, T, L and H. In this organism, the P 'protein' is a heterodimer of two subunits.</text>
</comment>
<dbReference type="Gene3D" id="3.90.1150.10">
    <property type="entry name" value="Aspartate Aminotransferase, domain 1"/>
    <property type="match status" value="1"/>
</dbReference>
<organism evidence="6 7">
    <name type="scientific">Thalassoglobus polymorphus</name>
    <dbReference type="NCBI Taxonomy" id="2527994"/>
    <lineage>
        <taxon>Bacteria</taxon>
        <taxon>Pseudomonadati</taxon>
        <taxon>Planctomycetota</taxon>
        <taxon>Planctomycetia</taxon>
        <taxon>Planctomycetales</taxon>
        <taxon>Planctomycetaceae</taxon>
        <taxon>Thalassoglobus</taxon>
    </lineage>
</organism>
<comment type="catalytic activity">
    <reaction evidence="3 4">
        <text>N(6)-[(R)-lipoyl]-L-lysyl-[glycine-cleavage complex H protein] + glycine + H(+) = N(6)-[(R)-S(8)-aminomethyldihydrolipoyl]-L-lysyl-[glycine-cleavage complex H protein] + CO2</text>
        <dbReference type="Rhea" id="RHEA:24304"/>
        <dbReference type="Rhea" id="RHEA-COMP:10494"/>
        <dbReference type="Rhea" id="RHEA-COMP:10495"/>
        <dbReference type="ChEBI" id="CHEBI:15378"/>
        <dbReference type="ChEBI" id="CHEBI:16526"/>
        <dbReference type="ChEBI" id="CHEBI:57305"/>
        <dbReference type="ChEBI" id="CHEBI:83099"/>
        <dbReference type="ChEBI" id="CHEBI:83143"/>
        <dbReference type="EC" id="1.4.4.2"/>
    </reaction>
</comment>
<evidence type="ECO:0000259" key="5">
    <source>
        <dbReference type="Pfam" id="PF02347"/>
    </source>
</evidence>
<sequence length="445" mass="48839">MAYLYNTPEQQQQMLDVIGVESIDQLLTQVPKELQLDRPLDLPAPMTELALEQHVGKLAAKNNVDRVCFLGGGAYDHYIPSVIDELASRGEYYTAYTPYQAEASQGTLQAFFEYQSLICALTGFDVSNASLYEGGTAVSEAAFMAMRVTRRHGKVLISEGVHPEYRHVLETYVRNLETEVVTIPTVNGTTDLAKAKELIDDQTACLIFQQPNFFGCVEDGEELCKIAKEHGALSVVSFDPISLGVMKRPADYGADVAVAEGQSLGVPLQYGGPYLGILACRNDYVRKMPGRLISMTTDRNGKQCYVLGLQTREQHIRRDKATSNICTNQGLLALRATFYLSLMGPEGMREAAELCCQKAHYAADQLTKIDGVDLMFETPFFKEFTLRVEGGAEKFLKRAAAAGFDLGPELSQFPQAPTSVQDGVLVAVTESRTKEEIDALVAALA</sequence>
<dbReference type="InterPro" id="IPR049315">
    <property type="entry name" value="GDC-P_N"/>
</dbReference>
<dbReference type="PIRSF" id="PIRSF006815">
    <property type="entry name" value="GcvPA"/>
    <property type="match status" value="1"/>
</dbReference>
<proteinExistence type="inferred from homology"/>
<reference evidence="6 7" key="1">
    <citation type="submission" date="2019-02" db="EMBL/GenBank/DDBJ databases">
        <title>Deep-cultivation of Planctomycetes and their phenomic and genomic characterization uncovers novel biology.</title>
        <authorList>
            <person name="Wiegand S."/>
            <person name="Jogler M."/>
            <person name="Boedeker C."/>
            <person name="Pinto D."/>
            <person name="Vollmers J."/>
            <person name="Rivas-Marin E."/>
            <person name="Kohn T."/>
            <person name="Peeters S.H."/>
            <person name="Heuer A."/>
            <person name="Rast P."/>
            <person name="Oberbeckmann S."/>
            <person name="Bunk B."/>
            <person name="Jeske O."/>
            <person name="Meyerdierks A."/>
            <person name="Storesund J.E."/>
            <person name="Kallscheuer N."/>
            <person name="Luecker S."/>
            <person name="Lage O.M."/>
            <person name="Pohl T."/>
            <person name="Merkel B.J."/>
            <person name="Hornburger P."/>
            <person name="Mueller R.-W."/>
            <person name="Bruemmer F."/>
            <person name="Labrenz M."/>
            <person name="Spormann A.M."/>
            <person name="Op den Camp H."/>
            <person name="Overmann J."/>
            <person name="Amann R."/>
            <person name="Jetten M.S.M."/>
            <person name="Mascher T."/>
            <person name="Medema M.H."/>
            <person name="Devos D.P."/>
            <person name="Kaster A.-K."/>
            <person name="Ovreas L."/>
            <person name="Rohde M."/>
            <person name="Galperin M.Y."/>
            <person name="Jogler C."/>
        </authorList>
    </citation>
    <scope>NUCLEOTIDE SEQUENCE [LARGE SCALE GENOMIC DNA]</scope>
    <source>
        <strain evidence="6 7">Mal48</strain>
    </source>
</reference>
<dbReference type="PANTHER" id="PTHR42806">
    <property type="entry name" value="GLYCINE CLEAVAGE SYSTEM P-PROTEIN"/>
    <property type="match status" value="1"/>
</dbReference>
<dbReference type="Proteomes" id="UP000315724">
    <property type="component" value="Chromosome"/>
</dbReference>
<name>A0A517QSE5_9PLAN</name>
<dbReference type="RefSeq" id="WP_145202616.1">
    <property type="nucleotide sequence ID" value="NZ_CP036267.1"/>
</dbReference>
<dbReference type="GO" id="GO:0009116">
    <property type="term" value="P:nucleoside metabolic process"/>
    <property type="evidence" value="ECO:0007669"/>
    <property type="project" value="InterPro"/>
</dbReference>
<dbReference type="EMBL" id="CP036267">
    <property type="protein sequence ID" value="QDT34531.1"/>
    <property type="molecule type" value="Genomic_DNA"/>
</dbReference>
<dbReference type="EC" id="1.4.4.2" evidence="4"/>
<comment type="function">
    <text evidence="1 4">The glycine cleavage system catalyzes the degradation of glycine. The P protein binds the alpha-amino group of glycine through its pyridoxal phosphate cofactor; CO(2) is released and the remaining methylamine moiety is then transferred to the lipoamide cofactor of the H protein.</text>
</comment>
<keyword evidence="7" id="KW-1185">Reference proteome</keyword>
<evidence type="ECO:0000313" key="6">
    <source>
        <dbReference type="EMBL" id="QDT34531.1"/>
    </source>
</evidence>
<accession>A0A517QSE5</accession>
<evidence type="ECO:0000313" key="7">
    <source>
        <dbReference type="Proteomes" id="UP000315724"/>
    </source>
</evidence>
<dbReference type="AlphaFoldDB" id="A0A517QSE5"/>
<dbReference type="Gene3D" id="3.40.640.10">
    <property type="entry name" value="Type I PLP-dependent aspartate aminotransferase-like (Major domain)"/>
    <property type="match status" value="1"/>
</dbReference>
<evidence type="ECO:0000256" key="1">
    <source>
        <dbReference type="ARBA" id="ARBA00003788"/>
    </source>
</evidence>
<dbReference type="CDD" id="cd00613">
    <property type="entry name" value="GDC-P"/>
    <property type="match status" value="1"/>
</dbReference>
<dbReference type="InterPro" id="IPR023010">
    <property type="entry name" value="GcvPA"/>
</dbReference>
<dbReference type="InterPro" id="IPR015424">
    <property type="entry name" value="PyrdxlP-dep_Trfase"/>
</dbReference>
<evidence type="ECO:0000256" key="3">
    <source>
        <dbReference type="ARBA" id="ARBA00049026"/>
    </source>
</evidence>
<gene>
    <name evidence="4 6" type="primary">gcvPA</name>
    <name evidence="6" type="ORF">Mal48_37930</name>
</gene>
<dbReference type="InterPro" id="IPR015422">
    <property type="entry name" value="PyrdxlP-dep_Trfase_small"/>
</dbReference>
<feature type="domain" description="Glycine cleavage system P-protein N-terminal" evidence="5">
    <location>
        <begin position="3"/>
        <end position="443"/>
    </location>
</feature>
<evidence type="ECO:0000256" key="2">
    <source>
        <dbReference type="ARBA" id="ARBA00023002"/>
    </source>
</evidence>
<dbReference type="KEGG" id="tpol:Mal48_37930"/>
<dbReference type="GO" id="GO:0019464">
    <property type="term" value="P:glycine decarboxylation via glycine cleavage system"/>
    <property type="evidence" value="ECO:0007669"/>
    <property type="project" value="UniProtKB-UniRule"/>
</dbReference>
<comment type="similarity">
    <text evidence="4">Belongs to the GcvP family. N-terminal subunit subfamily.</text>
</comment>
<dbReference type="InterPro" id="IPR020581">
    <property type="entry name" value="GDC_P"/>
</dbReference>
<keyword evidence="2 4" id="KW-0560">Oxidoreductase</keyword>
<dbReference type="OrthoDB" id="9771867at2"/>
<protein>
    <recommendedName>
        <fullName evidence="4">Probable glycine dehydrogenase (decarboxylating) subunit 1</fullName>
        <ecNumber evidence="4">1.4.4.2</ecNumber>
    </recommendedName>
    <alternativeName>
        <fullName evidence="4">Glycine cleavage system P-protein subunit 1</fullName>
    </alternativeName>
    <alternativeName>
        <fullName evidence="4">Glycine decarboxylase subunit 1</fullName>
    </alternativeName>
    <alternativeName>
        <fullName evidence="4">Glycine dehydrogenase (aminomethyl-transferring) subunit 1</fullName>
    </alternativeName>
</protein>
<dbReference type="GO" id="GO:0004375">
    <property type="term" value="F:glycine dehydrogenase (decarboxylating) activity"/>
    <property type="evidence" value="ECO:0007669"/>
    <property type="project" value="UniProtKB-EC"/>
</dbReference>
<dbReference type="InterPro" id="IPR015421">
    <property type="entry name" value="PyrdxlP-dep_Trfase_major"/>
</dbReference>
<dbReference type="NCBIfam" id="NF001696">
    <property type="entry name" value="PRK00451.1"/>
    <property type="match status" value="1"/>
</dbReference>
<evidence type="ECO:0000256" key="4">
    <source>
        <dbReference type="HAMAP-Rule" id="MF_00712"/>
    </source>
</evidence>
<dbReference type="PANTHER" id="PTHR42806:SF1">
    <property type="entry name" value="GLYCINE DEHYDROGENASE (DECARBOXYLATING)"/>
    <property type="match status" value="1"/>
</dbReference>
<dbReference type="SUPFAM" id="SSF53383">
    <property type="entry name" value="PLP-dependent transferases"/>
    <property type="match status" value="1"/>
</dbReference>
<dbReference type="Pfam" id="PF02347">
    <property type="entry name" value="GDC-P"/>
    <property type="match status" value="1"/>
</dbReference>